<protein>
    <submittedName>
        <fullName evidence="5">AraC family transcriptional regulator</fullName>
    </submittedName>
</protein>
<accession>A0A9J6RDR3</accession>
<dbReference type="InterPro" id="IPR037923">
    <property type="entry name" value="HTH-like"/>
</dbReference>
<evidence type="ECO:0000256" key="3">
    <source>
        <dbReference type="ARBA" id="ARBA00023163"/>
    </source>
</evidence>
<keyword evidence="3" id="KW-0804">Transcription</keyword>
<dbReference type="GO" id="GO:0003700">
    <property type="term" value="F:DNA-binding transcription factor activity"/>
    <property type="evidence" value="ECO:0007669"/>
    <property type="project" value="InterPro"/>
</dbReference>
<comment type="caution">
    <text evidence="5">The sequence shown here is derived from an EMBL/GenBank/DDBJ whole genome shotgun (WGS) entry which is preliminary data.</text>
</comment>
<dbReference type="Pfam" id="PF12833">
    <property type="entry name" value="HTH_18"/>
    <property type="match status" value="1"/>
</dbReference>
<dbReference type="Gene3D" id="1.10.10.60">
    <property type="entry name" value="Homeodomain-like"/>
    <property type="match status" value="2"/>
</dbReference>
<dbReference type="EMBL" id="JAPRAT010000023">
    <property type="protein sequence ID" value="MCZ0703882.1"/>
    <property type="molecule type" value="Genomic_DNA"/>
</dbReference>
<dbReference type="PANTHER" id="PTHR43280:SF2">
    <property type="entry name" value="HTH-TYPE TRANSCRIPTIONAL REGULATOR EXSA"/>
    <property type="match status" value="1"/>
</dbReference>
<evidence type="ECO:0000259" key="4">
    <source>
        <dbReference type="PROSITE" id="PS01124"/>
    </source>
</evidence>
<dbReference type="GO" id="GO:0043565">
    <property type="term" value="F:sequence-specific DNA binding"/>
    <property type="evidence" value="ECO:0007669"/>
    <property type="project" value="InterPro"/>
</dbReference>
<dbReference type="InterPro" id="IPR009057">
    <property type="entry name" value="Homeodomain-like_sf"/>
</dbReference>
<dbReference type="InterPro" id="IPR020449">
    <property type="entry name" value="Tscrpt_reg_AraC-type_HTH"/>
</dbReference>
<feature type="domain" description="HTH araC/xylS-type" evidence="4">
    <location>
        <begin position="155"/>
        <end position="253"/>
    </location>
</feature>
<evidence type="ECO:0000256" key="1">
    <source>
        <dbReference type="ARBA" id="ARBA00023015"/>
    </source>
</evidence>
<dbReference type="PRINTS" id="PR00032">
    <property type="entry name" value="HTHARAC"/>
</dbReference>
<dbReference type="Pfam" id="PF02311">
    <property type="entry name" value="AraC_binding"/>
    <property type="match status" value="1"/>
</dbReference>
<dbReference type="PROSITE" id="PS01124">
    <property type="entry name" value="HTH_ARAC_FAMILY_2"/>
    <property type="match status" value="1"/>
</dbReference>
<sequence>MKIGHCGFSFHTNGYFETKKNGFDTYLFRVQTEGTSEAMVNNQAFTMEKGDLLLVAPGQSYQLSIDANSKSSDFHLFFSGDWIDQWWRRSDKPTMVKIELEERILTLWRFLVAEKRRPLTNQNSELMESLLRSICLFIERTIEDRSAYIRPFVVTKMMRFIEENATTTFTVNDVAEHSDLSVSRTVHLFKEYVGKTIMGYAQEIRLSTAIDQMKHTTMTLEHIAFNCGFGSYPYFHRVFKKVYGVSPGRYRKTE</sequence>
<name>A0A9J6RDR3_9BACI</name>
<evidence type="ECO:0000256" key="2">
    <source>
        <dbReference type="ARBA" id="ARBA00023125"/>
    </source>
</evidence>
<dbReference type="InterPro" id="IPR003313">
    <property type="entry name" value="AraC-bd"/>
</dbReference>
<dbReference type="AlphaFoldDB" id="A0A9J6RDR3"/>
<keyword evidence="2" id="KW-0238">DNA-binding</keyword>
<gene>
    <name evidence="5" type="ORF">OWO01_11730</name>
</gene>
<organism evidence="5 6">
    <name type="scientific">Natronobacillus azotifigens</name>
    <dbReference type="NCBI Taxonomy" id="472978"/>
    <lineage>
        <taxon>Bacteria</taxon>
        <taxon>Bacillati</taxon>
        <taxon>Bacillota</taxon>
        <taxon>Bacilli</taxon>
        <taxon>Bacillales</taxon>
        <taxon>Bacillaceae</taxon>
        <taxon>Natronobacillus</taxon>
    </lineage>
</organism>
<dbReference type="SUPFAM" id="SSF51215">
    <property type="entry name" value="Regulatory protein AraC"/>
    <property type="match status" value="1"/>
</dbReference>
<dbReference type="InterPro" id="IPR018060">
    <property type="entry name" value="HTH_AraC"/>
</dbReference>
<dbReference type="Proteomes" id="UP001084197">
    <property type="component" value="Unassembled WGS sequence"/>
</dbReference>
<dbReference type="RefSeq" id="WP_268780644.1">
    <property type="nucleotide sequence ID" value="NZ_JAPRAT010000023.1"/>
</dbReference>
<dbReference type="SMART" id="SM00342">
    <property type="entry name" value="HTH_ARAC"/>
    <property type="match status" value="1"/>
</dbReference>
<reference evidence="5" key="1">
    <citation type="submission" date="2022-11" db="EMBL/GenBank/DDBJ databases">
        <title>WGS of Natronobacillus azotifigens 24KS-1, an anaerobic diazotrophic haloalkaliphile from soda-rich habitats.</title>
        <authorList>
            <person name="Sorokin D.Y."/>
            <person name="Merkel A.Y."/>
        </authorList>
    </citation>
    <scope>NUCLEOTIDE SEQUENCE</scope>
    <source>
        <strain evidence="5">24KS-1</strain>
    </source>
</reference>
<proteinExistence type="predicted"/>
<evidence type="ECO:0000313" key="5">
    <source>
        <dbReference type="EMBL" id="MCZ0703882.1"/>
    </source>
</evidence>
<evidence type="ECO:0000313" key="6">
    <source>
        <dbReference type="Proteomes" id="UP001084197"/>
    </source>
</evidence>
<dbReference type="SUPFAM" id="SSF46689">
    <property type="entry name" value="Homeodomain-like"/>
    <property type="match status" value="2"/>
</dbReference>
<keyword evidence="6" id="KW-1185">Reference proteome</keyword>
<dbReference type="PANTHER" id="PTHR43280">
    <property type="entry name" value="ARAC-FAMILY TRANSCRIPTIONAL REGULATOR"/>
    <property type="match status" value="1"/>
</dbReference>
<keyword evidence="1" id="KW-0805">Transcription regulation</keyword>